<evidence type="ECO:0000313" key="2">
    <source>
        <dbReference type="Proteomes" id="UP000319432"/>
    </source>
</evidence>
<name>A0A518V5A8_BRELA</name>
<dbReference type="AlphaFoldDB" id="A0A518V5A8"/>
<organism evidence="1 2">
    <name type="scientific">Brevibacillus laterosporus</name>
    <name type="common">Bacillus laterosporus</name>
    <dbReference type="NCBI Taxonomy" id="1465"/>
    <lineage>
        <taxon>Bacteria</taxon>
        <taxon>Bacillati</taxon>
        <taxon>Bacillota</taxon>
        <taxon>Bacilli</taxon>
        <taxon>Bacillales</taxon>
        <taxon>Paenibacillaceae</taxon>
        <taxon>Brevibacillus</taxon>
    </lineage>
</organism>
<sequence>MNQEKYQQESIQAPTLSQEEAQKELSRIADNYKIGEPVSKEDLAILQAYAFKAPTGKTVSASQLESWKVSGSDSNKVFTGSISGNVKLDLGIWENNISGSIETNISKGKPTHYKTNVKLVAYGAVGKSGIGRVADLDITNDWTSSTKSSYEFTFDRDFQATVAYYTITPSSSVKNDSSTLEIAGTGR</sequence>
<dbReference type="EMBL" id="CP033464">
    <property type="protein sequence ID" value="QDX92181.1"/>
    <property type="molecule type" value="Genomic_DNA"/>
</dbReference>
<keyword evidence="2" id="KW-1185">Reference proteome</keyword>
<evidence type="ECO:0000313" key="1">
    <source>
        <dbReference type="EMBL" id="QDX92181.1"/>
    </source>
</evidence>
<reference evidence="1 2" key="1">
    <citation type="submission" date="2018-11" db="EMBL/GenBank/DDBJ databases">
        <title>Phylogenetic determinants of toxin gene distribution in genomes of Brevibacillus laterosporus.</title>
        <authorList>
            <person name="Glare T.R."/>
            <person name="Durrant A."/>
            <person name="Berry C."/>
            <person name="Palma L."/>
            <person name="Ormskirk M."/>
            <person name="Cox M.O."/>
        </authorList>
    </citation>
    <scope>NUCLEOTIDE SEQUENCE [LARGE SCALE GENOMIC DNA]</scope>
    <source>
        <strain evidence="1 2">1821L</strain>
    </source>
</reference>
<accession>A0A518V5A8</accession>
<protein>
    <submittedName>
        <fullName evidence="1">Uncharacterized protein</fullName>
    </submittedName>
</protein>
<proteinExistence type="predicted"/>
<dbReference type="Proteomes" id="UP000319432">
    <property type="component" value="Chromosome"/>
</dbReference>
<dbReference type="OrthoDB" id="2990674at2"/>
<gene>
    <name evidence="1" type="ORF">EEL30_07230</name>
</gene>